<evidence type="ECO:0000256" key="7">
    <source>
        <dbReference type="ARBA" id="ARBA00043924"/>
    </source>
</evidence>
<comment type="similarity">
    <text evidence="2">Belongs to the eukaryotic RPC9 RNA polymerase subunit family.</text>
</comment>
<evidence type="ECO:0000256" key="4">
    <source>
        <dbReference type="ARBA" id="ARBA00022478"/>
    </source>
</evidence>
<evidence type="ECO:0000256" key="6">
    <source>
        <dbReference type="ARBA" id="ARBA00023242"/>
    </source>
</evidence>
<evidence type="ECO:0000313" key="12">
    <source>
        <dbReference type="WBParaSite" id="MBELARI_LOCUS6713"/>
    </source>
</evidence>
<dbReference type="WBParaSite" id="MBELARI_LOCUS6713">
    <property type="protein sequence ID" value="MBELARI_LOCUS6713"/>
    <property type="gene ID" value="MBELARI_LOCUS6713"/>
</dbReference>
<dbReference type="GO" id="GO:0005666">
    <property type="term" value="C:RNA polymerase III complex"/>
    <property type="evidence" value="ECO:0007669"/>
    <property type="project" value="InterPro"/>
</dbReference>
<dbReference type="AlphaFoldDB" id="A0AAF3FI07"/>
<feature type="domain" description="RNA polymerase Rpb4/RPC9 core" evidence="10">
    <location>
        <begin position="1"/>
        <end position="123"/>
    </location>
</feature>
<dbReference type="InterPro" id="IPR038846">
    <property type="entry name" value="RPC9"/>
</dbReference>
<dbReference type="InterPro" id="IPR005574">
    <property type="entry name" value="Rpb4/RPC9"/>
</dbReference>
<name>A0AAF3FI07_9BILA</name>
<evidence type="ECO:0000256" key="2">
    <source>
        <dbReference type="ARBA" id="ARBA00006898"/>
    </source>
</evidence>
<dbReference type="Pfam" id="PF03874">
    <property type="entry name" value="RNA_pol_Rpb4"/>
    <property type="match status" value="1"/>
</dbReference>
<evidence type="ECO:0000256" key="3">
    <source>
        <dbReference type="ARBA" id="ARBA00016672"/>
    </source>
</evidence>
<evidence type="ECO:0000313" key="11">
    <source>
        <dbReference type="Proteomes" id="UP000887575"/>
    </source>
</evidence>
<dbReference type="Gene3D" id="1.20.1250.40">
    <property type="match status" value="1"/>
</dbReference>
<dbReference type="SUPFAM" id="SSF47819">
    <property type="entry name" value="HRDC-like"/>
    <property type="match status" value="1"/>
</dbReference>
<keyword evidence="4" id="KW-0240">DNA-directed RNA polymerase</keyword>
<dbReference type="GO" id="GO:0000166">
    <property type="term" value="F:nucleotide binding"/>
    <property type="evidence" value="ECO:0007669"/>
    <property type="project" value="InterPro"/>
</dbReference>
<evidence type="ECO:0000256" key="9">
    <source>
        <dbReference type="ARBA" id="ARBA00045808"/>
    </source>
</evidence>
<comment type="function">
    <text evidence="9">DNA-dependent RNA polymerase catalyzes the transcription of DNA into RNA using the four ribonucleoside triphosphates as substrates. Specific peripheric component of RNA polymerase III (Pol III) which synthesizes small non-coding RNAs including 5S rRNA, snRNAs, tRNAs and miRNAs from at least 500 distinct genomic loci. With POLR3H/RPC8 forms a mobile stalk that protrudes from Pol III core and functions primarily in transcription initiation. Pol III plays a key role in sensing and limiting infection by intracellular bacteria and DNA viruses. Acts as nuclear and cytosolic DNA sensor involved in innate immune response. Can sense non-self dsDNA that serves as template for transcription into dsRNA. The non-self RNA polymerase III transcripts, such as Epstein-Barr virus-encoded RNAs (EBERs) induce type I interferon and NF-kappa-B through the RIG-I pathway.</text>
</comment>
<keyword evidence="6" id="KW-0539">Nucleus</keyword>
<dbReference type="GO" id="GO:0006384">
    <property type="term" value="P:transcription initiation at RNA polymerase III promoter"/>
    <property type="evidence" value="ECO:0007669"/>
    <property type="project" value="InterPro"/>
</dbReference>
<organism evidence="11 12">
    <name type="scientific">Mesorhabditis belari</name>
    <dbReference type="NCBI Taxonomy" id="2138241"/>
    <lineage>
        <taxon>Eukaryota</taxon>
        <taxon>Metazoa</taxon>
        <taxon>Ecdysozoa</taxon>
        <taxon>Nematoda</taxon>
        <taxon>Chromadorea</taxon>
        <taxon>Rhabditida</taxon>
        <taxon>Rhabditina</taxon>
        <taxon>Rhabditomorpha</taxon>
        <taxon>Rhabditoidea</taxon>
        <taxon>Rhabditidae</taxon>
        <taxon>Mesorhabditinae</taxon>
        <taxon>Mesorhabditis</taxon>
    </lineage>
</organism>
<keyword evidence="11" id="KW-1185">Reference proteome</keyword>
<comment type="function">
    <text evidence="7">Accessory protein for the calcitonin gene-related peptide (CGRP) receptor. It modulates CGRP responsiveness in a variety of tissues.</text>
</comment>
<dbReference type="InterPro" id="IPR038324">
    <property type="entry name" value="Rpb4/RPC9_sf"/>
</dbReference>
<dbReference type="PANTHER" id="PTHR15561">
    <property type="entry name" value="CALCITONIN GENE-RELATED PEPTIDE-RECEPTOR COMPONENT PROTEIN"/>
    <property type="match status" value="1"/>
</dbReference>
<comment type="subcellular location">
    <subcellularLocation>
        <location evidence="1">Nucleus</location>
    </subcellularLocation>
</comment>
<dbReference type="PANTHER" id="PTHR15561:SF0">
    <property type="entry name" value="DNA-DIRECTED RNA POLYMERASE III SUBUNIT RPC9"/>
    <property type="match status" value="1"/>
</dbReference>
<proteinExistence type="inferred from homology"/>
<reference evidence="12" key="1">
    <citation type="submission" date="2024-02" db="UniProtKB">
        <authorList>
            <consortium name="WormBaseParasite"/>
        </authorList>
    </citation>
    <scope>IDENTIFICATION</scope>
</reference>
<keyword evidence="5" id="KW-0804">Transcription</keyword>
<sequence>MEVINKMVTILPNMQVLKVVEETKALRGKRPADEESENLNTLLHETAAYFKDTPASAQKDEHVIKLNQELQPYKLTIAETVQILNLRPSTAVEVQLVVEECEERIRTEEELEALVKESMRQDEAPFLDQWFMGFADSKVLTEGRREELFDDMNQNEEESRCFGSQKFVSTIHQCFNASEKQDIPEQALT</sequence>
<evidence type="ECO:0000256" key="8">
    <source>
        <dbReference type="ARBA" id="ARBA00044007"/>
    </source>
</evidence>
<evidence type="ECO:0000259" key="10">
    <source>
        <dbReference type="SMART" id="SM00657"/>
    </source>
</evidence>
<comment type="subunit">
    <text evidence="8">Component of the RNA polymerase III complex consisting of 17 subunits: a ten-subunit horseshoe-shaped catalytic core composed of POLR3A/RPC1, POLR3B/RPC2, POLR1C/RPAC1, POLR1D/RPAC2, POLR3K/RPC10, POLR2E/RPABC1, POLR2F/RPABC2, POLR2H/RPABC3, POLR2K/RPABC4 and POLR2L/RPABC5; a mobile stalk composed of two subunits POLR3H/RPC8 and CRCP/RPC9, protruding from the core and functioning primarily in transcription initiation; and additional subunits homologous to general transcription factors of the RNA polymerase II machinery, POLR3C/RPC3-POLR3F/RPC6-POLR3G/RPC7 heterotrimer required for transcription initiation and POLR3D/RPC4-POLR3E/RPC5 heterodimer involved in both transcription initiation and termination.</text>
</comment>
<evidence type="ECO:0000256" key="1">
    <source>
        <dbReference type="ARBA" id="ARBA00004123"/>
    </source>
</evidence>
<protein>
    <recommendedName>
        <fullName evidence="3">DNA-directed RNA polymerase III subunit RPC9</fullName>
    </recommendedName>
</protein>
<evidence type="ECO:0000256" key="5">
    <source>
        <dbReference type="ARBA" id="ARBA00023163"/>
    </source>
</evidence>
<dbReference type="InterPro" id="IPR006590">
    <property type="entry name" value="RNA_pol_Rpb4/RPC9_core"/>
</dbReference>
<dbReference type="InterPro" id="IPR010997">
    <property type="entry name" value="HRDC-like_sf"/>
</dbReference>
<dbReference type="SMART" id="SM00657">
    <property type="entry name" value="RPOL4c"/>
    <property type="match status" value="1"/>
</dbReference>
<accession>A0AAF3FI07</accession>
<dbReference type="Proteomes" id="UP000887575">
    <property type="component" value="Unassembled WGS sequence"/>
</dbReference>